<name>A0A834WYU2_9FABA</name>
<organism evidence="1 2">
    <name type="scientific">Senna tora</name>
    <dbReference type="NCBI Taxonomy" id="362788"/>
    <lineage>
        <taxon>Eukaryota</taxon>
        <taxon>Viridiplantae</taxon>
        <taxon>Streptophyta</taxon>
        <taxon>Embryophyta</taxon>
        <taxon>Tracheophyta</taxon>
        <taxon>Spermatophyta</taxon>
        <taxon>Magnoliopsida</taxon>
        <taxon>eudicotyledons</taxon>
        <taxon>Gunneridae</taxon>
        <taxon>Pentapetalae</taxon>
        <taxon>rosids</taxon>
        <taxon>fabids</taxon>
        <taxon>Fabales</taxon>
        <taxon>Fabaceae</taxon>
        <taxon>Caesalpinioideae</taxon>
        <taxon>Cassia clade</taxon>
        <taxon>Senna</taxon>
    </lineage>
</organism>
<evidence type="ECO:0000313" key="1">
    <source>
        <dbReference type="EMBL" id="KAF7835325.1"/>
    </source>
</evidence>
<dbReference type="Proteomes" id="UP000634136">
    <property type="component" value="Unassembled WGS sequence"/>
</dbReference>
<evidence type="ECO:0000313" key="2">
    <source>
        <dbReference type="Proteomes" id="UP000634136"/>
    </source>
</evidence>
<protein>
    <submittedName>
        <fullName evidence="1">Uncharacterized protein</fullName>
    </submittedName>
</protein>
<dbReference type="AlphaFoldDB" id="A0A834WYU2"/>
<comment type="caution">
    <text evidence="1">The sequence shown here is derived from an EMBL/GenBank/DDBJ whole genome shotgun (WGS) entry which is preliminary data.</text>
</comment>
<reference evidence="1" key="1">
    <citation type="submission" date="2020-09" db="EMBL/GenBank/DDBJ databases">
        <title>Genome-Enabled Discovery of Anthraquinone Biosynthesis in Senna tora.</title>
        <authorList>
            <person name="Kang S.-H."/>
            <person name="Pandey R.P."/>
            <person name="Lee C.-M."/>
            <person name="Sim J.-S."/>
            <person name="Jeong J.-T."/>
            <person name="Choi B.-S."/>
            <person name="Jung M."/>
            <person name="Ginzburg D."/>
            <person name="Zhao K."/>
            <person name="Won S.Y."/>
            <person name="Oh T.-J."/>
            <person name="Yu Y."/>
            <person name="Kim N.-H."/>
            <person name="Lee O.R."/>
            <person name="Lee T.-H."/>
            <person name="Bashyal P."/>
            <person name="Kim T.-S."/>
            <person name="Lee W.-H."/>
            <person name="Kawkins C."/>
            <person name="Kim C.-K."/>
            <person name="Kim J.S."/>
            <person name="Ahn B.O."/>
            <person name="Rhee S.Y."/>
            <person name="Sohng J.K."/>
        </authorList>
    </citation>
    <scope>NUCLEOTIDE SEQUENCE</scope>
    <source>
        <tissue evidence="1">Leaf</tissue>
    </source>
</reference>
<proteinExistence type="predicted"/>
<gene>
    <name evidence="1" type="ORF">G2W53_010184</name>
</gene>
<accession>A0A834WYU2</accession>
<keyword evidence="2" id="KW-1185">Reference proteome</keyword>
<sequence length="28" mass="3326">MEIELLQEEAESQKENKLFLKKSVFSNI</sequence>
<dbReference type="EMBL" id="JAAIUW010000004">
    <property type="protein sequence ID" value="KAF7835325.1"/>
    <property type="molecule type" value="Genomic_DNA"/>
</dbReference>